<dbReference type="EMBL" id="JBAMIC010000019">
    <property type="protein sequence ID" value="KAK7094127.1"/>
    <property type="molecule type" value="Genomic_DNA"/>
</dbReference>
<comment type="subcellular location">
    <subcellularLocation>
        <location evidence="1">Membrane</location>
        <topology evidence="1">Multi-pass membrane protein</topology>
    </subcellularLocation>
</comment>
<evidence type="ECO:0000256" key="4">
    <source>
        <dbReference type="ARBA" id="ARBA00023136"/>
    </source>
</evidence>
<evidence type="ECO:0000256" key="3">
    <source>
        <dbReference type="ARBA" id="ARBA00022989"/>
    </source>
</evidence>
<evidence type="ECO:0000256" key="1">
    <source>
        <dbReference type="ARBA" id="ARBA00004141"/>
    </source>
</evidence>
<sequence length="149" mass="16082">MNTVVSQFQLVCDLAWVPSMTISAQMVGVLVGSTVAGQLADNLGRKKTLVSISTLHAVFNLVCAFSVNWQMFAVMRSLVGLTIGGLLASSFAYPTEFIGIKWRAVIGSIPTWGIGAASFSLMVWLIQDWQHDLHFATAVCTAACLPAWM</sequence>
<dbReference type="PANTHER" id="PTHR24064">
    <property type="entry name" value="SOLUTE CARRIER FAMILY 22 MEMBER"/>
    <property type="match status" value="1"/>
</dbReference>
<evidence type="ECO:0000256" key="5">
    <source>
        <dbReference type="SAM" id="Phobius"/>
    </source>
</evidence>
<dbReference type="Gene3D" id="1.20.1250.20">
    <property type="entry name" value="MFS general substrate transporter like domains"/>
    <property type="match status" value="1"/>
</dbReference>
<feature type="transmembrane region" description="Helical" evidence="5">
    <location>
        <begin position="73"/>
        <end position="93"/>
    </location>
</feature>
<reference evidence="7 8" key="1">
    <citation type="submission" date="2024-02" db="EMBL/GenBank/DDBJ databases">
        <title>Chromosome-scale genome assembly of the rough periwinkle Littorina saxatilis.</title>
        <authorList>
            <person name="De Jode A."/>
            <person name="Faria R."/>
            <person name="Formenti G."/>
            <person name="Sims Y."/>
            <person name="Smith T.P."/>
            <person name="Tracey A."/>
            <person name="Wood J.M.D."/>
            <person name="Zagrodzka Z.B."/>
            <person name="Johannesson K."/>
            <person name="Butlin R.K."/>
            <person name="Leder E.H."/>
        </authorList>
    </citation>
    <scope>NUCLEOTIDE SEQUENCE [LARGE SCALE GENOMIC DNA]</scope>
    <source>
        <strain evidence="7">Snail1</strain>
        <tissue evidence="7">Muscle</tissue>
    </source>
</reference>
<dbReference type="InterPro" id="IPR036259">
    <property type="entry name" value="MFS_trans_sf"/>
</dbReference>
<feature type="domain" description="Major facilitator superfamily (MFS) profile" evidence="6">
    <location>
        <begin position="1"/>
        <end position="149"/>
    </location>
</feature>
<comment type="caution">
    <text evidence="7">The sequence shown here is derived from an EMBL/GenBank/DDBJ whole genome shotgun (WGS) entry which is preliminary data.</text>
</comment>
<gene>
    <name evidence="7" type="ORF">V1264_007792</name>
</gene>
<keyword evidence="3 5" id="KW-1133">Transmembrane helix</keyword>
<dbReference type="GO" id="GO:0016020">
    <property type="term" value="C:membrane"/>
    <property type="evidence" value="ECO:0007669"/>
    <property type="project" value="UniProtKB-SubCell"/>
</dbReference>
<keyword evidence="2 5" id="KW-0812">Transmembrane</keyword>
<dbReference type="PROSITE" id="PS00216">
    <property type="entry name" value="SUGAR_TRANSPORT_1"/>
    <property type="match status" value="1"/>
</dbReference>
<evidence type="ECO:0000313" key="7">
    <source>
        <dbReference type="EMBL" id="KAK7094127.1"/>
    </source>
</evidence>
<dbReference type="PROSITE" id="PS50850">
    <property type="entry name" value="MFS"/>
    <property type="match status" value="1"/>
</dbReference>
<dbReference type="Pfam" id="PF00083">
    <property type="entry name" value="Sugar_tr"/>
    <property type="match status" value="1"/>
</dbReference>
<keyword evidence="8" id="KW-1185">Reference proteome</keyword>
<feature type="transmembrane region" description="Helical" evidence="5">
    <location>
        <begin position="15"/>
        <end position="36"/>
    </location>
</feature>
<dbReference type="SUPFAM" id="SSF103473">
    <property type="entry name" value="MFS general substrate transporter"/>
    <property type="match status" value="1"/>
</dbReference>
<accession>A0AAN9G458</accession>
<dbReference type="GO" id="GO:0022857">
    <property type="term" value="F:transmembrane transporter activity"/>
    <property type="evidence" value="ECO:0007669"/>
    <property type="project" value="InterPro"/>
</dbReference>
<keyword evidence="4 5" id="KW-0472">Membrane</keyword>
<feature type="transmembrane region" description="Helical" evidence="5">
    <location>
        <begin position="105"/>
        <end position="126"/>
    </location>
</feature>
<dbReference type="AlphaFoldDB" id="A0AAN9G458"/>
<protein>
    <recommendedName>
        <fullName evidence="6">Major facilitator superfamily (MFS) profile domain-containing protein</fullName>
    </recommendedName>
</protein>
<dbReference type="InterPro" id="IPR005828">
    <property type="entry name" value="MFS_sugar_transport-like"/>
</dbReference>
<organism evidence="7 8">
    <name type="scientific">Littorina saxatilis</name>
    <dbReference type="NCBI Taxonomy" id="31220"/>
    <lineage>
        <taxon>Eukaryota</taxon>
        <taxon>Metazoa</taxon>
        <taxon>Spiralia</taxon>
        <taxon>Lophotrochozoa</taxon>
        <taxon>Mollusca</taxon>
        <taxon>Gastropoda</taxon>
        <taxon>Caenogastropoda</taxon>
        <taxon>Littorinimorpha</taxon>
        <taxon>Littorinoidea</taxon>
        <taxon>Littorinidae</taxon>
        <taxon>Littorina</taxon>
    </lineage>
</organism>
<evidence type="ECO:0000259" key="6">
    <source>
        <dbReference type="PROSITE" id="PS50850"/>
    </source>
</evidence>
<feature type="transmembrane region" description="Helical" evidence="5">
    <location>
        <begin position="48"/>
        <end position="67"/>
    </location>
</feature>
<dbReference type="PROSITE" id="PS00217">
    <property type="entry name" value="SUGAR_TRANSPORT_2"/>
    <property type="match status" value="1"/>
</dbReference>
<proteinExistence type="predicted"/>
<evidence type="ECO:0000256" key="2">
    <source>
        <dbReference type="ARBA" id="ARBA00022692"/>
    </source>
</evidence>
<dbReference type="InterPro" id="IPR005829">
    <property type="entry name" value="Sugar_transporter_CS"/>
</dbReference>
<name>A0AAN9G458_9CAEN</name>
<evidence type="ECO:0000313" key="8">
    <source>
        <dbReference type="Proteomes" id="UP001374579"/>
    </source>
</evidence>
<dbReference type="InterPro" id="IPR020846">
    <property type="entry name" value="MFS_dom"/>
</dbReference>
<dbReference type="Proteomes" id="UP001374579">
    <property type="component" value="Unassembled WGS sequence"/>
</dbReference>